<evidence type="ECO:0000313" key="2">
    <source>
        <dbReference type="Proteomes" id="UP001554047"/>
    </source>
</evidence>
<accession>A0ABV3MDV4</accession>
<gene>
    <name evidence="1" type="ORF">AB1I55_10975</name>
</gene>
<dbReference type="EMBL" id="JBFDTB010000017">
    <property type="protein sequence ID" value="MEW3466615.1"/>
    <property type="molecule type" value="Genomic_DNA"/>
</dbReference>
<proteinExistence type="predicted"/>
<reference evidence="1 2" key="1">
    <citation type="submission" date="2024-05" db="EMBL/GenBank/DDBJ databases">
        <title>Human gut microbiome strain richness.</title>
        <authorList>
            <person name="Chen-Liaw A."/>
        </authorList>
    </citation>
    <scope>NUCLEOTIDE SEQUENCE [LARGE SCALE GENOMIC DNA]</scope>
    <source>
        <strain evidence="1 2">J1100102st1_G3_J1100102_180507</strain>
    </source>
</reference>
<protein>
    <recommendedName>
        <fullName evidence="3">DUF2187 domain-containing protein</fullName>
    </recommendedName>
</protein>
<organism evidence="1 2">
    <name type="scientific">Enterococcus entomosocium</name>
    <dbReference type="NCBI Taxonomy" id="3034352"/>
    <lineage>
        <taxon>Bacteria</taxon>
        <taxon>Bacillati</taxon>
        <taxon>Bacillota</taxon>
        <taxon>Bacilli</taxon>
        <taxon>Lactobacillales</taxon>
        <taxon>Enterococcaceae</taxon>
        <taxon>Enterococcus</taxon>
    </lineage>
</organism>
<sequence>MSFSQWKPQETSAEGKAFRKDQHVLFNYRKKQVVGTIIKLLGNSAVVTLTTAPFTDTSEKTVINYKKLTSV</sequence>
<name>A0ABV3MDV4_9ENTE</name>
<dbReference type="Proteomes" id="UP001554047">
    <property type="component" value="Unassembled WGS sequence"/>
</dbReference>
<dbReference type="RefSeq" id="WP_196044739.1">
    <property type="nucleotide sequence ID" value="NZ_JBDKDV010000015.1"/>
</dbReference>
<evidence type="ECO:0000313" key="1">
    <source>
        <dbReference type="EMBL" id="MEW3466615.1"/>
    </source>
</evidence>
<keyword evidence="2" id="KW-1185">Reference proteome</keyword>
<evidence type="ECO:0008006" key="3">
    <source>
        <dbReference type="Google" id="ProtNLM"/>
    </source>
</evidence>
<comment type="caution">
    <text evidence="1">The sequence shown here is derived from an EMBL/GenBank/DDBJ whole genome shotgun (WGS) entry which is preliminary data.</text>
</comment>